<evidence type="ECO:0000256" key="4">
    <source>
        <dbReference type="PROSITE-ProRule" id="PRU00335"/>
    </source>
</evidence>
<dbReference type="InterPro" id="IPR001647">
    <property type="entry name" value="HTH_TetR"/>
</dbReference>
<organism evidence="6 7">
    <name type="scientific">Myxococcus llanfairpwllgwyngyllgogerychwyrndrobwllllantysiliogogogochensis</name>
    <dbReference type="NCBI Taxonomy" id="2590453"/>
    <lineage>
        <taxon>Bacteria</taxon>
        <taxon>Pseudomonadati</taxon>
        <taxon>Myxococcota</taxon>
        <taxon>Myxococcia</taxon>
        <taxon>Myxococcales</taxon>
        <taxon>Cystobacterineae</taxon>
        <taxon>Myxococcaceae</taxon>
        <taxon>Myxococcus</taxon>
    </lineage>
</organism>
<evidence type="ECO:0000313" key="6">
    <source>
        <dbReference type="EMBL" id="TQF10881.1"/>
    </source>
</evidence>
<dbReference type="EMBL" id="VIFM01000223">
    <property type="protein sequence ID" value="TQF10881.1"/>
    <property type="molecule type" value="Genomic_DNA"/>
</dbReference>
<sequence>MGTELKSPEKPPDDARRNRLLDAALGVFLRYGFRKTSMDQVARAADVSRQGLYLHFATKEDLFLATLQHSMEVSLRLASEGLSDVSLPLEERLVRGFDAWVGRYVGMLGADARDLSEVLSASGVQEVATRHETLFLEAVAKLLRASGLVAAYKSTGLTARQLTDTLYATARGLKYSSGTREAFVQGIGVAIRALCMPLGASR</sequence>
<proteinExistence type="predicted"/>
<keyword evidence="7" id="KW-1185">Reference proteome</keyword>
<comment type="caution">
    <text evidence="6">The sequence shown here is derived from an EMBL/GenBank/DDBJ whole genome shotgun (WGS) entry which is preliminary data.</text>
</comment>
<dbReference type="PROSITE" id="PS50977">
    <property type="entry name" value="HTH_TETR_2"/>
    <property type="match status" value="1"/>
</dbReference>
<keyword evidence="2 4" id="KW-0238">DNA-binding</keyword>
<dbReference type="PANTHER" id="PTHR30055">
    <property type="entry name" value="HTH-TYPE TRANSCRIPTIONAL REGULATOR RUTR"/>
    <property type="match status" value="1"/>
</dbReference>
<dbReference type="Gene3D" id="1.10.357.10">
    <property type="entry name" value="Tetracycline Repressor, domain 2"/>
    <property type="match status" value="1"/>
</dbReference>
<dbReference type="FunFam" id="1.10.10.60:FF:000141">
    <property type="entry name" value="TetR family transcriptional regulator"/>
    <property type="match status" value="1"/>
</dbReference>
<gene>
    <name evidence="6" type="ORF">FJV41_37200</name>
</gene>
<dbReference type="SUPFAM" id="SSF46689">
    <property type="entry name" value="Homeodomain-like"/>
    <property type="match status" value="1"/>
</dbReference>
<dbReference type="InterPro" id="IPR050109">
    <property type="entry name" value="HTH-type_TetR-like_transc_reg"/>
</dbReference>
<dbReference type="PANTHER" id="PTHR30055:SF146">
    <property type="entry name" value="HTH-TYPE TRANSCRIPTIONAL DUAL REGULATOR CECR"/>
    <property type="match status" value="1"/>
</dbReference>
<evidence type="ECO:0000313" key="7">
    <source>
        <dbReference type="Proteomes" id="UP000315369"/>
    </source>
</evidence>
<protein>
    <submittedName>
        <fullName evidence="6">TetR/AcrR family transcriptional regulator</fullName>
    </submittedName>
</protein>
<accession>A0A540WPD6</accession>
<dbReference type="GO" id="GO:0003700">
    <property type="term" value="F:DNA-binding transcription factor activity"/>
    <property type="evidence" value="ECO:0007669"/>
    <property type="project" value="TreeGrafter"/>
</dbReference>
<dbReference type="AlphaFoldDB" id="A0A540WPD6"/>
<dbReference type="Proteomes" id="UP000315369">
    <property type="component" value="Unassembled WGS sequence"/>
</dbReference>
<dbReference type="OrthoDB" id="5431414at2"/>
<evidence type="ECO:0000256" key="3">
    <source>
        <dbReference type="ARBA" id="ARBA00023163"/>
    </source>
</evidence>
<keyword evidence="3" id="KW-0804">Transcription</keyword>
<feature type="domain" description="HTH tetR-type" evidence="5">
    <location>
        <begin position="14"/>
        <end position="74"/>
    </location>
</feature>
<dbReference type="PRINTS" id="PR00455">
    <property type="entry name" value="HTHTETR"/>
</dbReference>
<dbReference type="RefSeq" id="WP_141647352.1">
    <property type="nucleotide sequence ID" value="NZ_VIFM01000223.1"/>
</dbReference>
<reference evidence="6 7" key="1">
    <citation type="submission" date="2019-06" db="EMBL/GenBank/DDBJ databases">
        <authorList>
            <person name="Livingstone P."/>
            <person name="Whitworth D."/>
        </authorList>
    </citation>
    <scope>NUCLEOTIDE SEQUENCE [LARGE SCALE GENOMIC DNA]</scope>
    <source>
        <strain evidence="6 7">AM401</strain>
    </source>
</reference>
<dbReference type="InterPro" id="IPR009057">
    <property type="entry name" value="Homeodomain-like_sf"/>
</dbReference>
<evidence type="ECO:0000256" key="2">
    <source>
        <dbReference type="ARBA" id="ARBA00023125"/>
    </source>
</evidence>
<keyword evidence="1" id="KW-0805">Transcription regulation</keyword>
<feature type="DNA-binding region" description="H-T-H motif" evidence="4">
    <location>
        <begin position="37"/>
        <end position="56"/>
    </location>
</feature>
<dbReference type="GO" id="GO:0000976">
    <property type="term" value="F:transcription cis-regulatory region binding"/>
    <property type="evidence" value="ECO:0007669"/>
    <property type="project" value="TreeGrafter"/>
</dbReference>
<name>A0A540WPD6_9BACT</name>
<evidence type="ECO:0000256" key="1">
    <source>
        <dbReference type="ARBA" id="ARBA00023015"/>
    </source>
</evidence>
<evidence type="ECO:0000259" key="5">
    <source>
        <dbReference type="PROSITE" id="PS50977"/>
    </source>
</evidence>
<dbReference type="Pfam" id="PF00440">
    <property type="entry name" value="TetR_N"/>
    <property type="match status" value="1"/>
</dbReference>